<accession>A0A8S1PY90</accession>
<dbReference type="AlphaFoldDB" id="A0A8S1PY90"/>
<organism evidence="1 2">
    <name type="scientific">Paramecium sonneborni</name>
    <dbReference type="NCBI Taxonomy" id="65129"/>
    <lineage>
        <taxon>Eukaryota</taxon>
        <taxon>Sar</taxon>
        <taxon>Alveolata</taxon>
        <taxon>Ciliophora</taxon>
        <taxon>Intramacronucleata</taxon>
        <taxon>Oligohymenophorea</taxon>
        <taxon>Peniculida</taxon>
        <taxon>Parameciidae</taxon>
        <taxon>Paramecium</taxon>
    </lineage>
</organism>
<keyword evidence="2" id="KW-1185">Reference proteome</keyword>
<name>A0A8S1PY90_9CILI</name>
<comment type="caution">
    <text evidence="1">The sequence shown here is derived from an EMBL/GenBank/DDBJ whole genome shotgun (WGS) entry which is preliminary data.</text>
</comment>
<evidence type="ECO:0000313" key="2">
    <source>
        <dbReference type="Proteomes" id="UP000692954"/>
    </source>
</evidence>
<dbReference type="Proteomes" id="UP000692954">
    <property type="component" value="Unassembled WGS sequence"/>
</dbReference>
<dbReference type="EMBL" id="CAJJDN010000089">
    <property type="protein sequence ID" value="CAD8107638.1"/>
    <property type="molecule type" value="Genomic_DNA"/>
</dbReference>
<reference evidence="1" key="1">
    <citation type="submission" date="2021-01" db="EMBL/GenBank/DDBJ databases">
        <authorList>
            <consortium name="Genoscope - CEA"/>
            <person name="William W."/>
        </authorList>
    </citation>
    <scope>NUCLEOTIDE SEQUENCE</scope>
</reference>
<proteinExistence type="predicted"/>
<sequence>MQFIQNNTDYQYQFQRKFVQQKQICYLIQISFQNVPENNDIISVARNLFDLREFKNVLFCYKIQFKK</sequence>
<evidence type="ECO:0000313" key="1">
    <source>
        <dbReference type="EMBL" id="CAD8107638.1"/>
    </source>
</evidence>
<gene>
    <name evidence="1" type="ORF">PSON_ATCC_30995.1.T0890115</name>
</gene>
<protein>
    <submittedName>
        <fullName evidence="1">Uncharacterized protein</fullName>
    </submittedName>
</protein>